<evidence type="ECO:0000313" key="3">
    <source>
        <dbReference type="Proteomes" id="UP000499080"/>
    </source>
</evidence>
<keyword evidence="3" id="KW-1185">Reference proteome</keyword>
<dbReference type="AlphaFoldDB" id="A0A4Y2ES67"/>
<gene>
    <name evidence="2" type="ORF">AVEN_30578_1</name>
</gene>
<protein>
    <submittedName>
        <fullName evidence="2">Uncharacterized protein</fullName>
    </submittedName>
</protein>
<evidence type="ECO:0000313" key="2">
    <source>
        <dbReference type="EMBL" id="GBM30754.1"/>
    </source>
</evidence>
<comment type="caution">
    <text evidence="2">The sequence shown here is derived from an EMBL/GenBank/DDBJ whole genome shotgun (WGS) entry which is preliminary data.</text>
</comment>
<name>A0A4Y2ES67_ARAVE</name>
<dbReference type="EMBL" id="BGPR01000668">
    <property type="protein sequence ID" value="GBM30754.1"/>
    <property type="molecule type" value="Genomic_DNA"/>
</dbReference>
<feature type="region of interest" description="Disordered" evidence="1">
    <location>
        <begin position="51"/>
        <end position="92"/>
    </location>
</feature>
<feature type="compositionally biased region" description="Basic residues" evidence="1">
    <location>
        <begin position="54"/>
        <end position="69"/>
    </location>
</feature>
<dbReference type="Proteomes" id="UP000499080">
    <property type="component" value="Unassembled WGS sequence"/>
</dbReference>
<proteinExistence type="predicted"/>
<reference evidence="2 3" key="1">
    <citation type="journal article" date="2019" name="Sci. Rep.">
        <title>Orb-weaving spider Araneus ventricosus genome elucidates the spidroin gene catalogue.</title>
        <authorList>
            <person name="Kono N."/>
            <person name="Nakamura H."/>
            <person name="Ohtoshi R."/>
            <person name="Moran D.A.P."/>
            <person name="Shinohara A."/>
            <person name="Yoshida Y."/>
            <person name="Fujiwara M."/>
            <person name="Mori M."/>
            <person name="Tomita M."/>
            <person name="Arakawa K."/>
        </authorList>
    </citation>
    <scope>NUCLEOTIDE SEQUENCE [LARGE SCALE GENOMIC DNA]</scope>
</reference>
<evidence type="ECO:0000256" key="1">
    <source>
        <dbReference type="SAM" id="MobiDB-lite"/>
    </source>
</evidence>
<organism evidence="2 3">
    <name type="scientific">Araneus ventricosus</name>
    <name type="common">Orbweaver spider</name>
    <name type="synonym">Epeira ventricosa</name>
    <dbReference type="NCBI Taxonomy" id="182803"/>
    <lineage>
        <taxon>Eukaryota</taxon>
        <taxon>Metazoa</taxon>
        <taxon>Ecdysozoa</taxon>
        <taxon>Arthropoda</taxon>
        <taxon>Chelicerata</taxon>
        <taxon>Arachnida</taxon>
        <taxon>Araneae</taxon>
        <taxon>Araneomorphae</taxon>
        <taxon>Entelegynae</taxon>
        <taxon>Araneoidea</taxon>
        <taxon>Araneidae</taxon>
        <taxon>Araneus</taxon>
    </lineage>
</organism>
<sequence>MSAKRSGNSQQPIGFFAGGGTCASSNRSLYTTNGMLPPGFKSVDTNWCVCKGPSSHHRPRPKSSNRRYVSKSEWRSFNPTPLLWPPGKREPD</sequence>
<accession>A0A4Y2ES67</accession>